<dbReference type="Gene3D" id="2.60.120.10">
    <property type="entry name" value="Jelly Rolls"/>
    <property type="match status" value="1"/>
</dbReference>
<dbReference type="InterPro" id="IPR014710">
    <property type="entry name" value="RmlC-like_jellyroll"/>
</dbReference>
<dbReference type="AlphaFoldDB" id="A0A3N5Y4G2"/>
<dbReference type="PANTHER" id="PTHR12461">
    <property type="entry name" value="HYPOXIA-INDUCIBLE FACTOR 1 ALPHA INHIBITOR-RELATED"/>
    <property type="match status" value="1"/>
</dbReference>
<evidence type="ECO:0000313" key="3">
    <source>
        <dbReference type="Proteomes" id="UP000275281"/>
    </source>
</evidence>
<gene>
    <name evidence="2" type="ORF">DRW07_00950</name>
</gene>
<accession>A0A3N5Y4G2</accession>
<dbReference type="InterPro" id="IPR003347">
    <property type="entry name" value="JmjC_dom"/>
</dbReference>
<feature type="domain" description="JmjC" evidence="1">
    <location>
        <begin position="113"/>
        <end position="281"/>
    </location>
</feature>
<proteinExistence type="predicted"/>
<sequence length="339" mass="38769">MTTQYKHVAEYTDLSEQQLFSEIVPAQHPVVIRDFAKSWPVVEAAKAADQTFIEYLCNFYQGDKVMLSMAPKSANRRFFYNDDLTGFTFASGEERLDRFLMRLLELKGRPDCPALSMQSALAHVLLPGFEKDNTANFFPDTPPRLWLGNQGIVDTHFDGTDNIACVIAGKRRFTLFAPDQTSNLYPGPLEVTPAGVPVSLVDLHHPDLSKYPRFEQAMQQAYQAELAPGDAIFIPMLWWHHVESLSDVNGLMNYWWNGSFAKDATSPSFTDSLKMAIFAMRNMNQQQRAAWQCMFDHYVFRQGVDPASYIPEHQLQLLGEIDDDLLRMAKEFFIEKFQQ</sequence>
<reference evidence="2 3" key="1">
    <citation type="submission" date="2018-11" db="EMBL/GenBank/DDBJ databases">
        <authorList>
            <person name="Ye M.-Q."/>
            <person name="Du Z.-J."/>
        </authorList>
    </citation>
    <scope>NUCLEOTIDE SEQUENCE [LARGE SCALE GENOMIC DNA]</scope>
    <source>
        <strain evidence="2 3">U0105</strain>
    </source>
</reference>
<dbReference type="OrthoDB" id="479699at2"/>
<dbReference type="EMBL" id="RPOK01000001">
    <property type="protein sequence ID" value="RPJ68013.1"/>
    <property type="molecule type" value="Genomic_DNA"/>
</dbReference>
<dbReference type="Proteomes" id="UP000275281">
    <property type="component" value="Unassembled WGS sequence"/>
</dbReference>
<dbReference type="PANTHER" id="PTHR12461:SF105">
    <property type="entry name" value="HYPOXIA-INDUCIBLE FACTOR 1-ALPHA INHIBITOR"/>
    <property type="match status" value="1"/>
</dbReference>
<comment type="caution">
    <text evidence="2">The sequence shown here is derived from an EMBL/GenBank/DDBJ whole genome shotgun (WGS) entry which is preliminary data.</text>
</comment>
<dbReference type="SMART" id="SM00558">
    <property type="entry name" value="JmjC"/>
    <property type="match status" value="1"/>
</dbReference>
<organism evidence="2 3">
    <name type="scientific">Alteromonas sediminis</name>
    <dbReference type="NCBI Taxonomy" id="2259342"/>
    <lineage>
        <taxon>Bacteria</taxon>
        <taxon>Pseudomonadati</taxon>
        <taxon>Pseudomonadota</taxon>
        <taxon>Gammaproteobacteria</taxon>
        <taxon>Alteromonadales</taxon>
        <taxon>Alteromonadaceae</taxon>
        <taxon>Alteromonas/Salinimonas group</taxon>
        <taxon>Alteromonas</taxon>
    </lineage>
</organism>
<name>A0A3N5Y4G2_9ALTE</name>
<dbReference type="PROSITE" id="PS51184">
    <property type="entry name" value="JMJC"/>
    <property type="match status" value="1"/>
</dbReference>
<dbReference type="RefSeq" id="WP_124026015.1">
    <property type="nucleotide sequence ID" value="NZ_JBHRSN010000005.1"/>
</dbReference>
<keyword evidence="3" id="KW-1185">Reference proteome</keyword>
<evidence type="ECO:0000313" key="2">
    <source>
        <dbReference type="EMBL" id="RPJ68013.1"/>
    </source>
</evidence>
<dbReference type="InterPro" id="IPR041667">
    <property type="entry name" value="Cupin_8"/>
</dbReference>
<evidence type="ECO:0000259" key="1">
    <source>
        <dbReference type="PROSITE" id="PS51184"/>
    </source>
</evidence>
<protein>
    <submittedName>
        <fullName evidence="2">Cupin-like domain-containing protein</fullName>
    </submittedName>
</protein>
<dbReference type="SUPFAM" id="SSF51197">
    <property type="entry name" value="Clavaminate synthase-like"/>
    <property type="match status" value="1"/>
</dbReference>
<dbReference type="Pfam" id="PF13621">
    <property type="entry name" value="Cupin_8"/>
    <property type="match status" value="1"/>
</dbReference>